<dbReference type="PRINTS" id="PR00035">
    <property type="entry name" value="HTHGNTR"/>
</dbReference>
<dbReference type="Pfam" id="PF07702">
    <property type="entry name" value="UTRA"/>
    <property type="match status" value="1"/>
</dbReference>
<sequence length="240" mass="26368">MSMDTDTSRPKYELVADAIDRRAGELNPHDALPSERELMQQLNVSRMTVRRAIEQLVRRGLVYQVHGSGTFVADPAVVTKTLHLTSFTEDMVQRGLTPTTTVLSSATTQATAEVARRLGIQPGDEVFCLERLRLADGSPMALERVHLPPLGIDFATIDPATSLYAQMEARGWTVERAAQTIEAVNLDHTQARALDQAVGAAALRVTRVSFNDAGQPVEHAMTIYRGDRYGYDLVISRHAG</sequence>
<dbReference type="SUPFAM" id="SSF64288">
    <property type="entry name" value="Chorismate lyase-like"/>
    <property type="match status" value="1"/>
</dbReference>
<dbReference type="GO" id="GO:0003700">
    <property type="term" value="F:DNA-binding transcription factor activity"/>
    <property type="evidence" value="ECO:0007669"/>
    <property type="project" value="InterPro"/>
</dbReference>
<dbReference type="Proteomes" id="UP000321534">
    <property type="component" value="Unassembled WGS sequence"/>
</dbReference>
<dbReference type="GO" id="GO:0003677">
    <property type="term" value="F:DNA binding"/>
    <property type="evidence" value="ECO:0007669"/>
    <property type="project" value="UniProtKB-KW"/>
</dbReference>
<organism evidence="5 6">
    <name type="scientific">Terrabacter aerolatus</name>
    <dbReference type="NCBI Taxonomy" id="422442"/>
    <lineage>
        <taxon>Bacteria</taxon>
        <taxon>Bacillati</taxon>
        <taxon>Actinomycetota</taxon>
        <taxon>Actinomycetes</taxon>
        <taxon>Micrococcales</taxon>
        <taxon>Intrasporangiaceae</taxon>
        <taxon>Terrabacter</taxon>
    </lineage>
</organism>
<dbReference type="PANTHER" id="PTHR44846:SF1">
    <property type="entry name" value="MANNOSYL-D-GLYCERATE TRANSPORT_METABOLISM SYSTEM REPRESSOR MNGR-RELATED"/>
    <property type="match status" value="1"/>
</dbReference>
<dbReference type="InterPro" id="IPR000524">
    <property type="entry name" value="Tscrpt_reg_HTH_GntR"/>
</dbReference>
<keyword evidence="3" id="KW-0804">Transcription</keyword>
<dbReference type="PRINTS" id="PR00037">
    <property type="entry name" value="HTHLACR"/>
</dbReference>
<dbReference type="PROSITE" id="PS50949">
    <property type="entry name" value="HTH_GNTR"/>
    <property type="match status" value="1"/>
</dbReference>
<feature type="domain" description="HTH gntR-type" evidence="4">
    <location>
        <begin position="5"/>
        <end position="75"/>
    </location>
</feature>
<evidence type="ECO:0000313" key="6">
    <source>
        <dbReference type="Proteomes" id="UP000321534"/>
    </source>
</evidence>
<dbReference type="PANTHER" id="PTHR44846">
    <property type="entry name" value="MANNOSYL-D-GLYCERATE TRANSPORT/METABOLISM SYSTEM REPRESSOR MNGR-RELATED"/>
    <property type="match status" value="1"/>
</dbReference>
<evidence type="ECO:0000256" key="1">
    <source>
        <dbReference type="ARBA" id="ARBA00023015"/>
    </source>
</evidence>
<dbReference type="Pfam" id="PF00392">
    <property type="entry name" value="GntR"/>
    <property type="match status" value="1"/>
</dbReference>
<dbReference type="InterPro" id="IPR001034">
    <property type="entry name" value="DeoR_HTH"/>
</dbReference>
<accession>A0A512D615</accession>
<dbReference type="InterPro" id="IPR050679">
    <property type="entry name" value="Bact_HTH_transcr_reg"/>
</dbReference>
<dbReference type="SUPFAM" id="SSF46785">
    <property type="entry name" value="Winged helix' DNA-binding domain"/>
    <property type="match status" value="1"/>
</dbReference>
<reference evidence="5 6" key="1">
    <citation type="submission" date="2019-07" db="EMBL/GenBank/DDBJ databases">
        <title>Whole genome shotgun sequence of Terrabacter aerolatus NBRC 106305.</title>
        <authorList>
            <person name="Hosoyama A."/>
            <person name="Uohara A."/>
            <person name="Ohji S."/>
            <person name="Ichikawa N."/>
        </authorList>
    </citation>
    <scope>NUCLEOTIDE SEQUENCE [LARGE SCALE GENOMIC DNA]</scope>
    <source>
        <strain evidence="5 6">NBRC 106305</strain>
    </source>
</reference>
<evidence type="ECO:0000256" key="3">
    <source>
        <dbReference type="ARBA" id="ARBA00023163"/>
    </source>
</evidence>
<keyword evidence="6" id="KW-1185">Reference proteome</keyword>
<dbReference type="InterPro" id="IPR036388">
    <property type="entry name" value="WH-like_DNA-bd_sf"/>
</dbReference>
<comment type="caution">
    <text evidence="5">The sequence shown here is derived from an EMBL/GenBank/DDBJ whole genome shotgun (WGS) entry which is preliminary data.</text>
</comment>
<name>A0A512D615_9MICO</name>
<dbReference type="InterPro" id="IPR036390">
    <property type="entry name" value="WH_DNA-bd_sf"/>
</dbReference>
<proteinExistence type="predicted"/>
<dbReference type="EMBL" id="BJYX01000030">
    <property type="protein sequence ID" value="GEO31908.1"/>
    <property type="molecule type" value="Genomic_DNA"/>
</dbReference>
<gene>
    <name evidence="5" type="ORF">TAE01_37180</name>
</gene>
<dbReference type="CDD" id="cd07377">
    <property type="entry name" value="WHTH_GntR"/>
    <property type="match status" value="1"/>
</dbReference>
<evidence type="ECO:0000313" key="5">
    <source>
        <dbReference type="EMBL" id="GEO31908.1"/>
    </source>
</evidence>
<dbReference type="InterPro" id="IPR028978">
    <property type="entry name" value="Chorismate_lyase_/UTRA_dom_sf"/>
</dbReference>
<evidence type="ECO:0000256" key="2">
    <source>
        <dbReference type="ARBA" id="ARBA00023125"/>
    </source>
</evidence>
<dbReference type="Gene3D" id="3.40.1410.10">
    <property type="entry name" value="Chorismate lyase-like"/>
    <property type="match status" value="1"/>
</dbReference>
<dbReference type="SMART" id="SM00866">
    <property type="entry name" value="UTRA"/>
    <property type="match status" value="1"/>
</dbReference>
<dbReference type="InterPro" id="IPR011663">
    <property type="entry name" value="UTRA"/>
</dbReference>
<keyword evidence="1" id="KW-0805">Transcription regulation</keyword>
<dbReference type="AlphaFoldDB" id="A0A512D615"/>
<protein>
    <submittedName>
        <fullName evidence="5">GntR family transcriptional regulator</fullName>
    </submittedName>
</protein>
<dbReference type="SMART" id="SM00345">
    <property type="entry name" value="HTH_GNTR"/>
    <property type="match status" value="1"/>
</dbReference>
<evidence type="ECO:0000259" key="4">
    <source>
        <dbReference type="PROSITE" id="PS50949"/>
    </source>
</evidence>
<keyword evidence="2" id="KW-0238">DNA-binding</keyword>
<dbReference type="GO" id="GO:0045892">
    <property type="term" value="P:negative regulation of DNA-templated transcription"/>
    <property type="evidence" value="ECO:0007669"/>
    <property type="project" value="TreeGrafter"/>
</dbReference>
<dbReference type="Gene3D" id="1.10.10.10">
    <property type="entry name" value="Winged helix-like DNA-binding domain superfamily/Winged helix DNA-binding domain"/>
    <property type="match status" value="1"/>
</dbReference>